<dbReference type="RefSeq" id="XP_025475634.1">
    <property type="nucleotide sequence ID" value="XM_025626919.1"/>
</dbReference>
<accession>A0A318Y780</accession>
<sequence length="283" mass="31810">MGRAITGAEAVAIAILGSQICIRDWLQRCCSWQVQMGDDALSPHIIRGRPKFCQGLARSGMPVPDAVFHPLECMRCSVSDESISRPLLIVSPIAISCFECQRQLCILPASRKVGHGSKVGFKRPLPLIIGIDFHMKQRCSLICSISFLTCDGTRLTLPLWYFILLWAVPVLRSMPLQAYILPMRLKFYIGAWNPPLVVFCGYICQDPLLVRCFMPLEAIEGSRKRIYNNMLEDILQDFLETLTHLRMRTWVESPVDLNITYKRTCSVNSENAKGSGVGTTIIC</sequence>
<evidence type="ECO:0000313" key="1">
    <source>
        <dbReference type="EMBL" id="PYH30156.1"/>
    </source>
</evidence>
<protein>
    <submittedName>
        <fullName evidence="1">Uncharacterized protein</fullName>
    </submittedName>
</protein>
<dbReference type="EMBL" id="KZ821483">
    <property type="protein sequence ID" value="PYH30156.1"/>
    <property type="molecule type" value="Genomic_DNA"/>
</dbReference>
<evidence type="ECO:0000313" key="2">
    <source>
        <dbReference type="Proteomes" id="UP000247647"/>
    </source>
</evidence>
<reference evidence="1" key="1">
    <citation type="submission" date="2016-12" db="EMBL/GenBank/DDBJ databases">
        <title>The genomes of Aspergillus section Nigri reveals drivers in fungal speciation.</title>
        <authorList>
            <consortium name="DOE Joint Genome Institute"/>
            <person name="Vesth T.C."/>
            <person name="Nybo J."/>
            <person name="Theobald S."/>
            <person name="Brandl J."/>
            <person name="Frisvad J.C."/>
            <person name="Nielsen K.F."/>
            <person name="Lyhne E.K."/>
            <person name="Kogle M.E."/>
            <person name="Kuo A."/>
            <person name="Riley R."/>
            <person name="Clum A."/>
            <person name="Nolan M."/>
            <person name="Lipzen A."/>
            <person name="Salamov A."/>
            <person name="Henrissat B."/>
            <person name="Wiebenga A."/>
            <person name="De Vries R.P."/>
            <person name="Grigoriev I.V."/>
            <person name="Mortensen U.H."/>
            <person name="Andersen M.R."/>
            <person name="Baker S.E."/>
        </authorList>
    </citation>
    <scope>NUCLEOTIDE SEQUENCE [LARGE SCALE GENOMIC DNA]</scope>
    <source>
        <strain evidence="1">CBS 115656</strain>
    </source>
</reference>
<gene>
    <name evidence="1" type="ORF">BO87DRAFT_419098</name>
</gene>
<keyword evidence="2" id="KW-1185">Reference proteome</keyword>
<dbReference type="AlphaFoldDB" id="A0A318Y780"/>
<dbReference type="Proteomes" id="UP000247647">
    <property type="component" value="Unassembled WGS sequence"/>
</dbReference>
<name>A0A318Y780_ASPNB</name>
<organism evidence="1 2">
    <name type="scientific">Aspergillus neoniger (strain CBS 115656)</name>
    <dbReference type="NCBI Taxonomy" id="1448310"/>
    <lineage>
        <taxon>Eukaryota</taxon>
        <taxon>Fungi</taxon>
        <taxon>Dikarya</taxon>
        <taxon>Ascomycota</taxon>
        <taxon>Pezizomycotina</taxon>
        <taxon>Eurotiomycetes</taxon>
        <taxon>Eurotiomycetidae</taxon>
        <taxon>Eurotiales</taxon>
        <taxon>Aspergillaceae</taxon>
        <taxon>Aspergillus</taxon>
        <taxon>Aspergillus subgen. Circumdati</taxon>
    </lineage>
</organism>
<proteinExistence type="predicted"/>
<dbReference type="GeneID" id="37129375"/>